<evidence type="ECO:0000256" key="4">
    <source>
        <dbReference type="ARBA" id="ARBA00022989"/>
    </source>
</evidence>
<evidence type="ECO:0000256" key="5">
    <source>
        <dbReference type="ARBA" id="ARBA00023136"/>
    </source>
</evidence>
<dbReference type="EMBL" id="CAJPWZ010001594">
    <property type="protein sequence ID" value="CAG2218245.1"/>
    <property type="molecule type" value="Genomic_DNA"/>
</dbReference>
<dbReference type="PRINTS" id="PR01537">
    <property type="entry name" value="INTRLKN1R1F"/>
</dbReference>
<dbReference type="AlphaFoldDB" id="A0A8S3SGU8"/>
<evidence type="ECO:0000259" key="6">
    <source>
        <dbReference type="PROSITE" id="PS50104"/>
    </source>
</evidence>
<protein>
    <submittedName>
        <fullName evidence="7">Toll-like receptor 4</fullName>
    </submittedName>
</protein>
<dbReference type="Pfam" id="PF01582">
    <property type="entry name" value="TIR"/>
    <property type="match status" value="1"/>
</dbReference>
<reference evidence="7" key="1">
    <citation type="submission" date="2021-03" db="EMBL/GenBank/DDBJ databases">
        <authorList>
            <person name="Bekaert M."/>
        </authorList>
    </citation>
    <scope>NUCLEOTIDE SEQUENCE</scope>
</reference>
<comment type="subcellular location">
    <subcellularLocation>
        <location evidence="1">Membrane</location>
    </subcellularLocation>
</comment>
<dbReference type="GO" id="GO:0007165">
    <property type="term" value="P:signal transduction"/>
    <property type="evidence" value="ECO:0007669"/>
    <property type="project" value="InterPro"/>
</dbReference>
<evidence type="ECO:0000256" key="1">
    <source>
        <dbReference type="ARBA" id="ARBA00004370"/>
    </source>
</evidence>
<dbReference type="GO" id="GO:0005886">
    <property type="term" value="C:plasma membrane"/>
    <property type="evidence" value="ECO:0007669"/>
    <property type="project" value="TreeGrafter"/>
</dbReference>
<dbReference type="SUPFAM" id="SSF52200">
    <property type="entry name" value="Toll/Interleukin receptor TIR domain"/>
    <property type="match status" value="2"/>
</dbReference>
<keyword evidence="8" id="KW-1185">Reference proteome</keyword>
<dbReference type="Proteomes" id="UP000683360">
    <property type="component" value="Unassembled WGS sequence"/>
</dbReference>
<dbReference type="InterPro" id="IPR035897">
    <property type="entry name" value="Toll_tir_struct_dom_sf"/>
</dbReference>
<keyword evidence="2" id="KW-0812">Transmembrane</keyword>
<feature type="domain" description="TIR" evidence="6">
    <location>
        <begin position="1"/>
        <end position="129"/>
    </location>
</feature>
<name>A0A8S3SGU8_MYTED</name>
<proteinExistence type="predicted"/>
<keyword evidence="7" id="KW-0675">Receptor</keyword>
<evidence type="ECO:0000256" key="3">
    <source>
        <dbReference type="ARBA" id="ARBA00022729"/>
    </source>
</evidence>
<evidence type="ECO:0000256" key="2">
    <source>
        <dbReference type="ARBA" id="ARBA00022692"/>
    </source>
</evidence>
<dbReference type="PROSITE" id="PS50104">
    <property type="entry name" value="TIR"/>
    <property type="match status" value="2"/>
</dbReference>
<comment type="caution">
    <text evidence="7">The sequence shown here is derived from an EMBL/GenBank/DDBJ whole genome shotgun (WGS) entry which is preliminary data.</text>
</comment>
<dbReference type="Gene3D" id="3.40.50.10140">
    <property type="entry name" value="Toll/interleukin-1 receptor homology (TIR) domain"/>
    <property type="match status" value="2"/>
</dbReference>
<organism evidence="7 8">
    <name type="scientific">Mytilus edulis</name>
    <name type="common">Blue mussel</name>
    <dbReference type="NCBI Taxonomy" id="6550"/>
    <lineage>
        <taxon>Eukaryota</taxon>
        <taxon>Metazoa</taxon>
        <taxon>Spiralia</taxon>
        <taxon>Lophotrochozoa</taxon>
        <taxon>Mollusca</taxon>
        <taxon>Bivalvia</taxon>
        <taxon>Autobranchia</taxon>
        <taxon>Pteriomorphia</taxon>
        <taxon>Mytilida</taxon>
        <taxon>Mytiloidea</taxon>
        <taxon>Mytilidae</taxon>
        <taxon>Mytilinae</taxon>
        <taxon>Mytilus</taxon>
    </lineage>
</organism>
<dbReference type="OrthoDB" id="5966846at2759"/>
<dbReference type="GO" id="GO:0038023">
    <property type="term" value="F:signaling receptor activity"/>
    <property type="evidence" value="ECO:0007669"/>
    <property type="project" value="TreeGrafter"/>
</dbReference>
<evidence type="ECO:0000313" key="8">
    <source>
        <dbReference type="Proteomes" id="UP000683360"/>
    </source>
</evidence>
<dbReference type="SMART" id="SM00255">
    <property type="entry name" value="TIR"/>
    <property type="match status" value="1"/>
</dbReference>
<dbReference type="PANTHER" id="PTHR24365:SF541">
    <property type="entry name" value="PROTEIN TOLL-RELATED"/>
    <property type="match status" value="1"/>
</dbReference>
<keyword evidence="5" id="KW-0472">Membrane</keyword>
<keyword evidence="3" id="KW-0732">Signal</keyword>
<dbReference type="InterPro" id="IPR000157">
    <property type="entry name" value="TIR_dom"/>
</dbReference>
<accession>A0A8S3SGU8</accession>
<dbReference type="PANTHER" id="PTHR24365">
    <property type="entry name" value="TOLL-LIKE RECEPTOR"/>
    <property type="match status" value="1"/>
</dbReference>
<evidence type="ECO:0000313" key="7">
    <source>
        <dbReference type="EMBL" id="CAG2218245.1"/>
    </source>
</evidence>
<keyword evidence="4" id="KW-1133">Transmembrane helix</keyword>
<gene>
    <name evidence="7" type="ORF">MEDL_31897</name>
</gene>
<feature type="domain" description="TIR" evidence="6">
    <location>
        <begin position="152"/>
        <end position="220"/>
    </location>
</feature>
<sequence length="220" mass="25889">MKFVHEDCIQNLETDKNLKLCIHHRDFIPGEEITVNITNAIHRSRKTICIITKSFLESYYCMFEFNMAKTEGIYSRKGENTLILVFCEDILPRDLPLVLLELVQRRSYIPYHDDQRGNIEFWGRIKEAICGNELEKSKNLNTSESTELEEGFVYDTFVAYAEEDMKFVHEDCIQNLETDKNLKLCINHRDFIPGEEITVIITNVFTEIEKNSMYNHQIFS</sequence>